<evidence type="ECO:0000313" key="3">
    <source>
        <dbReference type="WBParaSite" id="SRAE_X000137000.1"/>
    </source>
</evidence>
<reference evidence="3" key="3">
    <citation type="submission" date="2020-12" db="UniProtKB">
        <authorList>
            <consortium name="WormBaseParasite"/>
        </authorList>
    </citation>
    <scope>IDENTIFICATION</scope>
</reference>
<reference evidence="1" key="2">
    <citation type="submission" date="2014-09" db="EMBL/GenBank/DDBJ databases">
        <authorList>
            <person name="Aslett A.Martin."/>
        </authorList>
    </citation>
    <scope>NUCLEOTIDE SEQUENCE</scope>
    <source>
        <strain evidence="1">ED321 Heterogonic</strain>
    </source>
</reference>
<protein>
    <submittedName>
        <fullName evidence="1 3">Uncharacterized protein</fullName>
    </submittedName>
</protein>
<proteinExistence type="predicted"/>
<dbReference type="AlphaFoldDB" id="A0A090KQG0"/>
<dbReference type="EMBL" id="LN609396">
    <property type="protein sequence ID" value="CEF59624.1"/>
    <property type="molecule type" value="Genomic_DNA"/>
</dbReference>
<dbReference type="WormBase" id="SRAE_X000137000">
    <property type="protein sequence ID" value="SRP01103"/>
    <property type="gene ID" value="WBGene00266938"/>
</dbReference>
<accession>A0A090KQG0</accession>
<sequence length="178" mass="19502">MCARSDCTKPLFFGNTIINSNPKMIKNRRSQPSVISPNEESNNLKKSFVKIECCPLSVPGTNIGIENKIHTGNKNYSQDTNYDICVGINVSSKKEIKDEGISSNCIIGATKSHLNISFTECNQERNKGSKEIRISFGPFDGLTKHVKNDETLGLSLGTFSSLVISLPTNAVNKLGYNV</sequence>
<dbReference type="RefSeq" id="XP_024498835.1">
    <property type="nucleotide sequence ID" value="XM_024648185.1"/>
</dbReference>
<dbReference type="GeneID" id="36384432"/>
<dbReference type="CTD" id="36384432"/>
<evidence type="ECO:0000313" key="2">
    <source>
        <dbReference type="Proteomes" id="UP000035682"/>
    </source>
</evidence>
<name>A0A090KQG0_STRRB</name>
<keyword evidence="2" id="KW-1185">Reference proteome</keyword>
<gene>
    <name evidence="1 3 4" type="ORF">SRAE_X000137000</name>
</gene>
<evidence type="ECO:0000313" key="1">
    <source>
        <dbReference type="EMBL" id="CEF59624.1"/>
    </source>
</evidence>
<reference evidence="2" key="1">
    <citation type="submission" date="2014-09" db="EMBL/GenBank/DDBJ databases">
        <authorList>
            <person name="Martin A.A."/>
        </authorList>
    </citation>
    <scope>NUCLEOTIDE SEQUENCE</scope>
    <source>
        <strain evidence="2">ED321</strain>
    </source>
</reference>
<dbReference type="Proteomes" id="UP000035682">
    <property type="component" value="Unplaced"/>
</dbReference>
<evidence type="ECO:0000313" key="4">
    <source>
        <dbReference type="WormBase" id="SRAE_X000137000"/>
    </source>
</evidence>
<organism evidence="1">
    <name type="scientific">Strongyloides ratti</name>
    <name type="common">Parasitic roundworm</name>
    <dbReference type="NCBI Taxonomy" id="34506"/>
    <lineage>
        <taxon>Eukaryota</taxon>
        <taxon>Metazoa</taxon>
        <taxon>Ecdysozoa</taxon>
        <taxon>Nematoda</taxon>
        <taxon>Chromadorea</taxon>
        <taxon>Rhabditida</taxon>
        <taxon>Tylenchina</taxon>
        <taxon>Panagrolaimomorpha</taxon>
        <taxon>Strongyloidoidea</taxon>
        <taxon>Strongyloididae</taxon>
        <taxon>Strongyloides</taxon>
    </lineage>
</organism>
<dbReference type="WBParaSite" id="SRAE_X000137000.1">
    <property type="protein sequence ID" value="SRAE_X000137000.1"/>
    <property type="gene ID" value="WBGene00266938"/>
</dbReference>